<dbReference type="SMART" id="SM01284">
    <property type="entry name" value="ECSIT_Cterm"/>
    <property type="match status" value="1"/>
</dbReference>
<evidence type="ECO:0000256" key="6">
    <source>
        <dbReference type="ARBA" id="ARBA00022490"/>
    </source>
</evidence>
<keyword evidence="10" id="KW-0496">Mitochondrion</keyword>
<keyword evidence="8" id="KW-0391">Immunity</keyword>
<evidence type="ECO:0000256" key="8">
    <source>
        <dbReference type="ARBA" id="ARBA00022859"/>
    </source>
</evidence>
<dbReference type="GO" id="GO:0005739">
    <property type="term" value="C:mitochondrion"/>
    <property type="evidence" value="ECO:0007669"/>
    <property type="project" value="UniProtKB-SubCell"/>
</dbReference>
<evidence type="ECO:0000256" key="4">
    <source>
        <dbReference type="ARBA" id="ARBA00007674"/>
    </source>
</evidence>
<reference evidence="14" key="1">
    <citation type="submission" date="2020-05" db="UniProtKB">
        <authorList>
            <consortium name="EnsemblMetazoa"/>
        </authorList>
    </citation>
    <scope>IDENTIFICATION</scope>
    <source>
        <strain evidence="14">USDA</strain>
    </source>
</reference>
<dbReference type="InterPro" id="IPR010418">
    <property type="entry name" value="ECSIT"/>
</dbReference>
<evidence type="ECO:0000256" key="9">
    <source>
        <dbReference type="ARBA" id="ARBA00022946"/>
    </source>
</evidence>
<keyword evidence="7" id="KW-0399">Innate immunity</keyword>
<dbReference type="Proteomes" id="UP000095300">
    <property type="component" value="Unassembled WGS sequence"/>
</dbReference>
<dbReference type="Pfam" id="PF06239">
    <property type="entry name" value="ECSIT_N"/>
    <property type="match status" value="1"/>
</dbReference>
<evidence type="ECO:0000256" key="10">
    <source>
        <dbReference type="ARBA" id="ARBA00023128"/>
    </source>
</evidence>
<feature type="domain" description="ECSIT C-terminal" evidence="13">
    <location>
        <begin position="277"/>
        <end position="408"/>
    </location>
</feature>
<keyword evidence="15" id="KW-1185">Reference proteome</keyword>
<gene>
    <name evidence="14" type="primary">106090221</name>
</gene>
<evidence type="ECO:0000256" key="11">
    <source>
        <dbReference type="ARBA" id="ARBA00023242"/>
    </source>
</evidence>
<organism evidence="14 15">
    <name type="scientific">Stomoxys calcitrans</name>
    <name type="common">Stable fly</name>
    <name type="synonym">Conops calcitrans</name>
    <dbReference type="NCBI Taxonomy" id="35570"/>
    <lineage>
        <taxon>Eukaryota</taxon>
        <taxon>Metazoa</taxon>
        <taxon>Ecdysozoa</taxon>
        <taxon>Arthropoda</taxon>
        <taxon>Hexapoda</taxon>
        <taxon>Insecta</taxon>
        <taxon>Pterygota</taxon>
        <taxon>Neoptera</taxon>
        <taxon>Endopterygota</taxon>
        <taxon>Diptera</taxon>
        <taxon>Brachycera</taxon>
        <taxon>Muscomorpha</taxon>
        <taxon>Muscoidea</taxon>
        <taxon>Muscidae</taxon>
        <taxon>Stomoxys</taxon>
    </lineage>
</organism>
<keyword evidence="11" id="KW-0539">Nucleus</keyword>
<evidence type="ECO:0000256" key="1">
    <source>
        <dbReference type="ARBA" id="ARBA00004123"/>
    </source>
</evidence>
<dbReference type="OrthoDB" id="10064298at2759"/>
<sequence length="438" mass="50203">MIRRLHILIKHSHHKMLNAASTPYSGSSLVNITTTHSTYCTKSQRTDSSPDEDPQDDKEDKSKKEQAQNTTSQQRKRPVKSFVPAVRNPFASASEKTKDVYMSMVNIFSERDVHRRNHVEFIYAAMKHMSEFGVEHDLEVYKALINVMPKGKMIPQNLFQAEFMHYPKQQQCIIDLLEQMEDLGVMPDYEMEAMLLNIFGRQGHPLRKYWRMMYWMPKFKNASPWPLPNPVPDDTLTIAKLAVERMCTVDPRSQITVYETKEVEDALDQTWIVSGMSPDQTQLLKEHSRQRAVYIEGPFMIWLRNRSINYFTLRADPDMEFLNALQNQKFDDGDDVTHLNVPLFGSVPPSRKNQVGKLRSVHQQDDGTIFAICATGTSTKDSLLSWIRLLEANGNPSLGEIPVLFRFHSNVGEKAVQIEGQTNAATARNDSSPPESNR</sequence>
<dbReference type="PANTHER" id="PTHR13113">
    <property type="entry name" value="ECSIT EVOLUTIONARILY CONSERVED SIGNALING INTERMEDIATE IN TOLL PATHWAYS"/>
    <property type="match status" value="1"/>
</dbReference>
<keyword evidence="9" id="KW-0809">Transit peptide</keyword>
<dbReference type="STRING" id="35570.A0A1I8PEW7"/>
<dbReference type="GO" id="GO:0005634">
    <property type="term" value="C:nucleus"/>
    <property type="evidence" value="ECO:0007669"/>
    <property type="project" value="UniProtKB-SubCell"/>
</dbReference>
<dbReference type="VEuPathDB" id="VectorBase:SCAU007416"/>
<evidence type="ECO:0000256" key="3">
    <source>
        <dbReference type="ARBA" id="ARBA00004496"/>
    </source>
</evidence>
<name>A0A1I8PEW7_STOCA</name>
<dbReference type="PANTHER" id="PTHR13113:SF1">
    <property type="entry name" value="EVOLUTIONARILY CONSERVED SIGNALING INTERMEDIATE IN TOLL PATHWAY, MITOCHONDRIAL"/>
    <property type="match status" value="1"/>
</dbReference>
<dbReference type="InterPro" id="IPR046448">
    <property type="entry name" value="ECSIT_N"/>
</dbReference>
<evidence type="ECO:0000313" key="15">
    <source>
        <dbReference type="Proteomes" id="UP000095300"/>
    </source>
</evidence>
<evidence type="ECO:0000256" key="2">
    <source>
        <dbReference type="ARBA" id="ARBA00004173"/>
    </source>
</evidence>
<accession>A0A1I8PEW7</accession>
<dbReference type="KEGG" id="scac:106090221"/>
<comment type="subcellular location">
    <subcellularLocation>
        <location evidence="3">Cytoplasm</location>
    </subcellularLocation>
    <subcellularLocation>
        <location evidence="2">Mitochondrion</location>
    </subcellularLocation>
    <subcellularLocation>
        <location evidence="1">Nucleus</location>
    </subcellularLocation>
</comment>
<evidence type="ECO:0000256" key="12">
    <source>
        <dbReference type="SAM" id="MobiDB-lite"/>
    </source>
</evidence>
<dbReference type="GO" id="GO:0045087">
    <property type="term" value="P:innate immune response"/>
    <property type="evidence" value="ECO:0007669"/>
    <property type="project" value="UniProtKB-KW"/>
</dbReference>
<evidence type="ECO:0000256" key="5">
    <source>
        <dbReference type="ARBA" id="ARBA00019998"/>
    </source>
</evidence>
<dbReference type="Pfam" id="PF14784">
    <property type="entry name" value="ECSIT_C"/>
    <property type="match status" value="1"/>
</dbReference>
<keyword evidence="6" id="KW-0963">Cytoplasm</keyword>
<evidence type="ECO:0000259" key="13">
    <source>
        <dbReference type="SMART" id="SM01284"/>
    </source>
</evidence>
<dbReference type="AlphaFoldDB" id="A0A1I8PEW7"/>
<feature type="region of interest" description="Disordered" evidence="12">
    <location>
        <begin position="419"/>
        <end position="438"/>
    </location>
</feature>
<evidence type="ECO:0000313" key="14">
    <source>
        <dbReference type="EnsemblMetazoa" id="SCAU007416-PA"/>
    </source>
</evidence>
<dbReference type="EnsemblMetazoa" id="SCAU007416-RA">
    <property type="protein sequence ID" value="SCAU007416-PA"/>
    <property type="gene ID" value="SCAU007416"/>
</dbReference>
<dbReference type="InterPro" id="IPR029342">
    <property type="entry name" value="ECIST_C"/>
</dbReference>
<protein>
    <recommendedName>
        <fullName evidence="5">Evolutionarily conserved signaling intermediate in Toll pathway, mitochondrial</fullName>
    </recommendedName>
</protein>
<dbReference type="GO" id="GO:0007178">
    <property type="term" value="P:cell surface receptor protein serine/threonine kinase signaling pathway"/>
    <property type="evidence" value="ECO:0007669"/>
    <property type="project" value="TreeGrafter"/>
</dbReference>
<evidence type="ECO:0000256" key="7">
    <source>
        <dbReference type="ARBA" id="ARBA00022588"/>
    </source>
</evidence>
<proteinExistence type="inferred from homology"/>
<comment type="similarity">
    <text evidence="4">Belongs to the ECSIT family.</text>
</comment>
<feature type="region of interest" description="Disordered" evidence="12">
    <location>
        <begin position="40"/>
        <end position="82"/>
    </location>
</feature>